<protein>
    <submittedName>
        <fullName evidence="2">Uncharacterized protein</fullName>
    </submittedName>
</protein>
<dbReference type="AlphaFoldDB" id="A0A0P7AZ91"/>
<proteinExistence type="predicted"/>
<keyword evidence="1" id="KW-0812">Transmembrane</keyword>
<sequence length="61" mass="7418">MFYSICPMEEFNFSSSIFVNLFDIVLALYFIWFIKKPIDFLNQGFQVQLYSMINVMEDWEN</sequence>
<name>A0A0P7AZ91_9FLAO</name>
<evidence type="ECO:0000313" key="2">
    <source>
        <dbReference type="EMBL" id="KPM33583.1"/>
    </source>
</evidence>
<evidence type="ECO:0000313" key="3">
    <source>
        <dbReference type="Proteomes" id="UP000050280"/>
    </source>
</evidence>
<accession>A0A0P7AZ91</accession>
<keyword evidence="3" id="KW-1185">Reference proteome</keyword>
<keyword evidence="1" id="KW-1133">Transmembrane helix</keyword>
<organism evidence="2 3">
    <name type="scientific">Croceitalea dokdonensis DOKDO 023</name>
    <dbReference type="NCBI Taxonomy" id="1300341"/>
    <lineage>
        <taxon>Bacteria</taxon>
        <taxon>Pseudomonadati</taxon>
        <taxon>Bacteroidota</taxon>
        <taxon>Flavobacteriia</taxon>
        <taxon>Flavobacteriales</taxon>
        <taxon>Flavobacteriaceae</taxon>
        <taxon>Croceitalea</taxon>
    </lineage>
</organism>
<comment type="caution">
    <text evidence="2">The sequence shown here is derived from an EMBL/GenBank/DDBJ whole genome shotgun (WGS) entry which is preliminary data.</text>
</comment>
<evidence type="ECO:0000256" key="1">
    <source>
        <dbReference type="SAM" id="Phobius"/>
    </source>
</evidence>
<dbReference type="EMBL" id="LDJX01000001">
    <property type="protein sequence ID" value="KPM33583.1"/>
    <property type="molecule type" value="Genomic_DNA"/>
</dbReference>
<reference evidence="2 3" key="1">
    <citation type="submission" date="2015-09" db="EMBL/GenBank/DDBJ databases">
        <title>Genome sequence of the marine flavobacterium Croceitalea dokdonensis DOKDO 023 that contains proton- and sodium-pumping rhodopsins.</title>
        <authorList>
            <person name="Kwon S.-K."/>
            <person name="Lee H.K."/>
            <person name="Kwak M.-J."/>
            <person name="Kim J.F."/>
        </authorList>
    </citation>
    <scope>NUCLEOTIDE SEQUENCE [LARGE SCALE GENOMIC DNA]</scope>
    <source>
        <strain evidence="2 3">DOKDO 023</strain>
    </source>
</reference>
<keyword evidence="1" id="KW-0472">Membrane</keyword>
<gene>
    <name evidence="2" type="ORF">I595_486</name>
</gene>
<dbReference type="Proteomes" id="UP000050280">
    <property type="component" value="Unassembled WGS sequence"/>
</dbReference>
<feature type="transmembrane region" description="Helical" evidence="1">
    <location>
        <begin position="17"/>
        <end position="34"/>
    </location>
</feature>